<keyword evidence="1" id="KW-0812">Transmembrane</keyword>
<dbReference type="Proteomes" id="UP001209681">
    <property type="component" value="Unassembled WGS sequence"/>
</dbReference>
<dbReference type="InterPro" id="IPR000326">
    <property type="entry name" value="PAP2/HPO"/>
</dbReference>
<protein>
    <submittedName>
        <fullName evidence="3">Phosphatase PAP2 family protein</fullName>
    </submittedName>
</protein>
<feature type="domain" description="Phosphatidic acid phosphatase type 2/haloperoxidase" evidence="2">
    <location>
        <begin position="104"/>
        <end position="227"/>
    </location>
</feature>
<evidence type="ECO:0000313" key="4">
    <source>
        <dbReference type="Proteomes" id="UP001209681"/>
    </source>
</evidence>
<feature type="transmembrane region" description="Helical" evidence="1">
    <location>
        <begin position="185"/>
        <end position="203"/>
    </location>
</feature>
<sequence>MDRIFTRTADWFFKPGLFCLSPFFVLSFLLSVLFFLAWPQVDIWFSSLFWTPEKGFFLRDHVVFRLIYLSVEWISYGMGVFLLLWAFAYGLHPFVRRMGGGRFLCSALLLFVLGPGLVVNLIFKDHMGRARPAQIEAFGGQADFVPPFVFSRECERNCSFASGHASVAAWLLCLVLLFNGYGKKVLVFLAGLYFVLVGMGRIVQGGHFLSDVIFAFLLVYVVAALLQWSCIKKPAG</sequence>
<accession>A0ABT3N9S5</accession>
<keyword evidence="4" id="KW-1185">Reference proteome</keyword>
<dbReference type="Gene3D" id="1.20.144.10">
    <property type="entry name" value="Phosphatidic acid phosphatase type 2/haloperoxidase"/>
    <property type="match status" value="1"/>
</dbReference>
<comment type="caution">
    <text evidence="3">The sequence shown here is derived from an EMBL/GenBank/DDBJ whole genome shotgun (WGS) entry which is preliminary data.</text>
</comment>
<organism evidence="3 4">
    <name type="scientific">Desulfobotulus pelophilus</name>
    <dbReference type="NCBI Taxonomy" id="2823377"/>
    <lineage>
        <taxon>Bacteria</taxon>
        <taxon>Pseudomonadati</taxon>
        <taxon>Thermodesulfobacteriota</taxon>
        <taxon>Desulfobacteria</taxon>
        <taxon>Desulfobacterales</taxon>
        <taxon>Desulfobacteraceae</taxon>
        <taxon>Desulfobotulus</taxon>
    </lineage>
</organism>
<dbReference type="SUPFAM" id="SSF48317">
    <property type="entry name" value="Acid phosphatase/Vanadium-dependent haloperoxidase"/>
    <property type="match status" value="1"/>
</dbReference>
<name>A0ABT3N9S5_9BACT</name>
<feature type="transmembrane region" description="Helical" evidence="1">
    <location>
        <begin position="73"/>
        <end position="91"/>
    </location>
</feature>
<evidence type="ECO:0000256" key="1">
    <source>
        <dbReference type="SAM" id="Phobius"/>
    </source>
</evidence>
<reference evidence="3 4" key="1">
    <citation type="submission" date="2022-11" db="EMBL/GenBank/DDBJ databases">
        <title>Desulfobotulus tamanensis H1 sp. nov. - anaerobic, alkaliphilic, sulphate reducing bacterium isolated from terrestrial mud volcano.</title>
        <authorList>
            <person name="Frolova A."/>
            <person name="Merkel A.Y."/>
            <person name="Slobodkin A.I."/>
        </authorList>
    </citation>
    <scope>NUCLEOTIDE SEQUENCE [LARGE SCALE GENOMIC DNA]</scope>
    <source>
        <strain evidence="3 4">H1</strain>
    </source>
</reference>
<feature type="transmembrane region" description="Helical" evidence="1">
    <location>
        <begin position="209"/>
        <end position="231"/>
    </location>
</feature>
<feature type="transmembrane region" description="Helical" evidence="1">
    <location>
        <begin position="12"/>
        <end position="38"/>
    </location>
</feature>
<dbReference type="CDD" id="cd03396">
    <property type="entry name" value="PAP2_like_6"/>
    <property type="match status" value="1"/>
</dbReference>
<keyword evidence="1" id="KW-0472">Membrane</keyword>
<evidence type="ECO:0000313" key="3">
    <source>
        <dbReference type="EMBL" id="MCW7754211.1"/>
    </source>
</evidence>
<keyword evidence="1" id="KW-1133">Transmembrane helix</keyword>
<dbReference type="InterPro" id="IPR036938">
    <property type="entry name" value="PAP2/HPO_sf"/>
</dbReference>
<dbReference type="EMBL" id="JAPFPW010000009">
    <property type="protein sequence ID" value="MCW7754211.1"/>
    <property type="molecule type" value="Genomic_DNA"/>
</dbReference>
<evidence type="ECO:0000259" key="2">
    <source>
        <dbReference type="SMART" id="SM00014"/>
    </source>
</evidence>
<dbReference type="RefSeq" id="WP_265425130.1">
    <property type="nucleotide sequence ID" value="NZ_JAPFPW010000009.1"/>
</dbReference>
<gene>
    <name evidence="3" type="ORF">OOT00_09450</name>
</gene>
<feature type="transmembrane region" description="Helical" evidence="1">
    <location>
        <begin position="103"/>
        <end position="123"/>
    </location>
</feature>
<proteinExistence type="predicted"/>
<dbReference type="Pfam" id="PF01569">
    <property type="entry name" value="PAP2"/>
    <property type="match status" value="1"/>
</dbReference>
<dbReference type="SMART" id="SM00014">
    <property type="entry name" value="acidPPc"/>
    <property type="match status" value="1"/>
</dbReference>
<feature type="transmembrane region" description="Helical" evidence="1">
    <location>
        <begin position="160"/>
        <end position="178"/>
    </location>
</feature>